<dbReference type="CDD" id="cd01983">
    <property type="entry name" value="SIMIBI"/>
    <property type="match status" value="1"/>
</dbReference>
<dbReference type="RefSeq" id="WP_101302030.1">
    <property type="nucleotide sequence ID" value="NZ_CP025197.1"/>
</dbReference>
<dbReference type="KEGG" id="hsc:HVS_10520"/>
<dbReference type="SUPFAM" id="SSF52540">
    <property type="entry name" value="P-loop containing nucleoside triphosphate hydrolases"/>
    <property type="match status" value="2"/>
</dbReference>
<reference evidence="1 2" key="1">
    <citation type="submission" date="2017-12" db="EMBL/GenBank/DDBJ databases">
        <title>Complete genome sequence of Herbivorax saccincola GGR1, a novel Cellulosome-producing hydrolytic bacterium in a thermophilic biogas plant, established by Illumina and Nanopore MinION sequencing.</title>
        <authorList>
            <person name="Pechtl A."/>
            <person name="Ruckert C."/>
            <person name="Koeck D.E."/>
            <person name="Maus I."/>
            <person name="Winkler A."/>
            <person name="Kalinowski J."/>
            <person name="Puhler A."/>
            <person name="Schwarz W.W."/>
            <person name="Zverlov V.V."/>
            <person name="Schluter A."/>
            <person name="Liebl W."/>
        </authorList>
    </citation>
    <scope>NUCLEOTIDE SEQUENCE [LARGE SCALE GENOMIC DNA]</scope>
    <source>
        <strain evidence="2">SR1</strain>
    </source>
</reference>
<name>A0A2K9E3N6_9FIRM</name>
<sequence length="357" mass="40642">MAKGKIRRMFPGGNTSYGFFSYYDYILPQDEAERIFCIKGGPGVGKSTFMKKIGEQFLDMGYDVEFMHCSSDSDSIDGVVIPAKKTALLDGTVPHVVDPKNPGVVDEIIHLGDFWDEDGIRKNKDKIIKGNMEVKENFKRAYRYIKAAYLIYDDSSEMVRKYTDISKINKISQEFINIIFNDIEISDRVGRERKLFASAITPKGLVNYLSTVLDTDKIYCVSGKPGTGTEVFLEKIKTAATERGFDVESFYCALDPFKLEHLIIRELNISFTTSNEYHFADVEFEECIDFDEFTNKSFINELVLEENKQNFGFLLGTGIKNIVRAKSIHDDIEAYYAPNMDFEAVKLCMESTMAKIT</sequence>
<dbReference type="Proteomes" id="UP000233534">
    <property type="component" value="Chromosome"/>
</dbReference>
<protein>
    <recommendedName>
        <fullName evidence="3">ATPase</fullName>
    </recommendedName>
</protein>
<organism evidence="1 2">
    <name type="scientific">Acetivibrio saccincola</name>
    <dbReference type="NCBI Taxonomy" id="1677857"/>
    <lineage>
        <taxon>Bacteria</taxon>
        <taxon>Bacillati</taxon>
        <taxon>Bacillota</taxon>
        <taxon>Clostridia</taxon>
        <taxon>Eubacteriales</taxon>
        <taxon>Oscillospiraceae</taxon>
        <taxon>Acetivibrio</taxon>
    </lineage>
</organism>
<proteinExistence type="predicted"/>
<dbReference type="EMBL" id="CP025197">
    <property type="protein sequence ID" value="AUG57999.1"/>
    <property type="molecule type" value="Genomic_DNA"/>
</dbReference>
<evidence type="ECO:0000313" key="2">
    <source>
        <dbReference type="Proteomes" id="UP000233534"/>
    </source>
</evidence>
<gene>
    <name evidence="1" type="ORF">HVS_10520</name>
</gene>
<dbReference type="AlphaFoldDB" id="A0A2K9E3N6"/>
<evidence type="ECO:0000313" key="1">
    <source>
        <dbReference type="EMBL" id="AUG57999.1"/>
    </source>
</evidence>
<evidence type="ECO:0008006" key="3">
    <source>
        <dbReference type="Google" id="ProtNLM"/>
    </source>
</evidence>
<dbReference type="Gene3D" id="3.40.50.300">
    <property type="entry name" value="P-loop containing nucleotide triphosphate hydrolases"/>
    <property type="match status" value="1"/>
</dbReference>
<dbReference type="InterPro" id="IPR027417">
    <property type="entry name" value="P-loop_NTPase"/>
</dbReference>
<keyword evidence="2" id="KW-1185">Reference proteome</keyword>
<accession>A0A2K9E3N6</accession>